<dbReference type="GO" id="GO:0035269">
    <property type="term" value="P:protein O-linked glycosylation via mannose"/>
    <property type="evidence" value="ECO:0007669"/>
    <property type="project" value="TreeGrafter"/>
</dbReference>
<keyword evidence="3" id="KW-0735">Signal-anchor</keyword>
<evidence type="ECO:0000313" key="7">
    <source>
        <dbReference type="EMBL" id="GFH09101.1"/>
    </source>
</evidence>
<keyword evidence="5" id="KW-0472">Membrane</keyword>
<evidence type="ECO:0000256" key="1">
    <source>
        <dbReference type="ARBA" id="ARBA00004606"/>
    </source>
</evidence>
<name>A0A699YHZ4_HAELA</name>
<reference evidence="7 8" key="1">
    <citation type="submission" date="2020-02" db="EMBL/GenBank/DDBJ databases">
        <title>Draft genome sequence of Haematococcus lacustris strain NIES-144.</title>
        <authorList>
            <person name="Morimoto D."/>
            <person name="Nakagawa S."/>
            <person name="Yoshida T."/>
            <person name="Sawayama S."/>
        </authorList>
    </citation>
    <scope>NUCLEOTIDE SEQUENCE [LARGE SCALE GENOMIC DNA]</scope>
    <source>
        <strain evidence="7 8">NIES-144</strain>
    </source>
</reference>
<evidence type="ECO:0008006" key="9">
    <source>
        <dbReference type="Google" id="ProtNLM"/>
    </source>
</evidence>
<keyword evidence="2" id="KW-0812">Transmembrane</keyword>
<gene>
    <name evidence="7" type="ORF">HaLaN_04185</name>
</gene>
<dbReference type="InterPro" id="IPR051292">
    <property type="entry name" value="Xyl/GlcA_transferase"/>
</dbReference>
<evidence type="ECO:0000256" key="3">
    <source>
        <dbReference type="ARBA" id="ARBA00022968"/>
    </source>
</evidence>
<comment type="subcellular location">
    <subcellularLocation>
        <location evidence="1">Membrane</location>
        <topology evidence="1">Single-pass type II membrane protein</topology>
    </subcellularLocation>
</comment>
<evidence type="ECO:0000313" key="8">
    <source>
        <dbReference type="Proteomes" id="UP000485058"/>
    </source>
</evidence>
<sequence length="409" mass="44363">MLKDVPPCLAAKRAWWSSQPARHSVTLITQLSADRLPALRAQCAAWSGPLAAAVYLPLHNPGDSGALQLSSVNTDRMQAVMNSIDTLLQDTDTAAAAATAAAPAAVGDLQRLGGCQLRVLLVYEVHAQEKATALYPVNSLRNFARLLADTPLIANIDVDMLPSASLSATLLADVVGMVGDTAAGSTVPLNPGSAASMVAAQQQGSTVFVLPAFETACGGPALADQIARSGKAAVAEAMRQECLAPFRARVAVACHNATDFPRWLSMGQPGGEALEAYQVDYQTSFEPWFISSRSATAWFDVRYRGYGKNKIQQVAHMASQGVRFRVHPTGFLVHRPHTESQARKIFLRVKFKSRRNAGLLEGSLFQHVEQMWLRHLQEIQQGTFQVVVDNDLVACLKQLPWWRNMTTYS</sequence>
<proteinExistence type="predicted"/>
<dbReference type="Pfam" id="PF13896">
    <property type="entry name" value="Glyco_transf_49"/>
    <property type="match status" value="1"/>
</dbReference>
<dbReference type="PANTHER" id="PTHR12270:SF52">
    <property type="entry name" value="GLYCOSYLTRANSFERASE-LIKE PROTEIN GNT13-RELATED"/>
    <property type="match status" value="1"/>
</dbReference>
<dbReference type="AlphaFoldDB" id="A0A699YHZ4"/>
<evidence type="ECO:0000256" key="2">
    <source>
        <dbReference type="ARBA" id="ARBA00022692"/>
    </source>
</evidence>
<protein>
    <recommendedName>
        <fullName evidence="9">Glycosyltransferase-like protein LARGE2</fullName>
    </recommendedName>
</protein>
<dbReference type="EMBL" id="BLLF01000209">
    <property type="protein sequence ID" value="GFH09101.1"/>
    <property type="molecule type" value="Genomic_DNA"/>
</dbReference>
<dbReference type="GO" id="GO:0015020">
    <property type="term" value="F:glucuronosyltransferase activity"/>
    <property type="evidence" value="ECO:0007669"/>
    <property type="project" value="TreeGrafter"/>
</dbReference>
<evidence type="ECO:0000256" key="4">
    <source>
        <dbReference type="ARBA" id="ARBA00022989"/>
    </source>
</evidence>
<evidence type="ECO:0000256" key="6">
    <source>
        <dbReference type="ARBA" id="ARBA00023180"/>
    </source>
</evidence>
<dbReference type="GO" id="GO:0042285">
    <property type="term" value="F:xylosyltransferase activity"/>
    <property type="evidence" value="ECO:0007669"/>
    <property type="project" value="TreeGrafter"/>
</dbReference>
<keyword evidence="4" id="KW-1133">Transmembrane helix</keyword>
<dbReference type="PANTHER" id="PTHR12270">
    <property type="entry name" value="GLYCOSYLTRANSFERASE-RELATED"/>
    <property type="match status" value="1"/>
</dbReference>
<comment type="caution">
    <text evidence="7">The sequence shown here is derived from an EMBL/GenBank/DDBJ whole genome shotgun (WGS) entry which is preliminary data.</text>
</comment>
<dbReference type="Proteomes" id="UP000485058">
    <property type="component" value="Unassembled WGS sequence"/>
</dbReference>
<keyword evidence="8" id="KW-1185">Reference proteome</keyword>
<evidence type="ECO:0000256" key="5">
    <source>
        <dbReference type="ARBA" id="ARBA00023136"/>
    </source>
</evidence>
<feature type="non-terminal residue" evidence="7">
    <location>
        <position position="1"/>
    </location>
</feature>
<keyword evidence="6" id="KW-0325">Glycoprotein</keyword>
<accession>A0A699YHZ4</accession>
<organism evidence="7 8">
    <name type="scientific">Haematococcus lacustris</name>
    <name type="common">Green alga</name>
    <name type="synonym">Haematococcus pluvialis</name>
    <dbReference type="NCBI Taxonomy" id="44745"/>
    <lineage>
        <taxon>Eukaryota</taxon>
        <taxon>Viridiplantae</taxon>
        <taxon>Chlorophyta</taxon>
        <taxon>core chlorophytes</taxon>
        <taxon>Chlorophyceae</taxon>
        <taxon>CS clade</taxon>
        <taxon>Chlamydomonadales</taxon>
        <taxon>Haematococcaceae</taxon>
        <taxon>Haematococcus</taxon>
    </lineage>
</organism>
<dbReference type="GO" id="GO:0016020">
    <property type="term" value="C:membrane"/>
    <property type="evidence" value="ECO:0007669"/>
    <property type="project" value="UniProtKB-SubCell"/>
</dbReference>